<reference evidence="3" key="1">
    <citation type="submission" date="2014-03" db="EMBL/GenBank/DDBJ databases">
        <title>The Genome Sequence of Puccinia striiformis f. sp. tritici PST-78.</title>
        <authorList>
            <consortium name="The Broad Institute Genome Sequencing Platform"/>
            <person name="Cuomo C."/>
            <person name="Hulbert S."/>
            <person name="Chen X."/>
            <person name="Walker B."/>
            <person name="Young S.K."/>
            <person name="Zeng Q."/>
            <person name="Gargeya S."/>
            <person name="Fitzgerald M."/>
            <person name="Haas B."/>
            <person name="Abouelleil A."/>
            <person name="Alvarado L."/>
            <person name="Arachchi H.M."/>
            <person name="Berlin A.M."/>
            <person name="Chapman S.B."/>
            <person name="Goldberg J."/>
            <person name="Griggs A."/>
            <person name="Gujja S."/>
            <person name="Hansen M."/>
            <person name="Howarth C."/>
            <person name="Imamovic A."/>
            <person name="Larimer J."/>
            <person name="McCowan C."/>
            <person name="Montmayeur A."/>
            <person name="Murphy C."/>
            <person name="Neiman D."/>
            <person name="Pearson M."/>
            <person name="Priest M."/>
            <person name="Roberts A."/>
            <person name="Saif S."/>
            <person name="Shea T."/>
            <person name="Sisk P."/>
            <person name="Sykes S."/>
            <person name="Wortman J."/>
            <person name="Nusbaum C."/>
            <person name="Birren B."/>
        </authorList>
    </citation>
    <scope>NUCLEOTIDE SEQUENCE [LARGE SCALE GENOMIC DNA]</scope>
    <source>
        <strain evidence="3">race PST-78</strain>
    </source>
</reference>
<dbReference type="AlphaFoldDB" id="A0A0L0ULK2"/>
<dbReference type="GO" id="GO:0017071">
    <property type="term" value="C:intracellular cyclic nucleotide activated cation channel complex"/>
    <property type="evidence" value="ECO:0007669"/>
    <property type="project" value="TreeGrafter"/>
</dbReference>
<protein>
    <submittedName>
        <fullName evidence="2">Uncharacterized protein</fullName>
    </submittedName>
</protein>
<organism evidence="2 3">
    <name type="scientific">Puccinia striiformis f. sp. tritici PST-78</name>
    <dbReference type="NCBI Taxonomy" id="1165861"/>
    <lineage>
        <taxon>Eukaryota</taxon>
        <taxon>Fungi</taxon>
        <taxon>Dikarya</taxon>
        <taxon>Basidiomycota</taxon>
        <taxon>Pucciniomycotina</taxon>
        <taxon>Pucciniomycetes</taxon>
        <taxon>Pucciniales</taxon>
        <taxon>Pucciniaceae</taxon>
        <taxon>Puccinia</taxon>
    </lineage>
</organism>
<dbReference type="GO" id="GO:0005886">
    <property type="term" value="C:plasma membrane"/>
    <property type="evidence" value="ECO:0007669"/>
    <property type="project" value="TreeGrafter"/>
</dbReference>
<dbReference type="GO" id="GO:0005223">
    <property type="term" value="F:intracellularly cGMP-activated cation channel activity"/>
    <property type="evidence" value="ECO:0007669"/>
    <property type="project" value="TreeGrafter"/>
</dbReference>
<sequence length="66" mass="7438">MIHLTATLYYAYSSFQGLGTNRWVFSGKGHPYVRCFAFATKTATSIGKNPKPENEDTRYNIDGDTQ</sequence>
<dbReference type="EMBL" id="AJIL01003769">
    <property type="protein sequence ID" value="KNE87898.1"/>
    <property type="molecule type" value="Genomic_DNA"/>
</dbReference>
<dbReference type="GO" id="GO:0005222">
    <property type="term" value="F:intracellularly cAMP-activated cation channel activity"/>
    <property type="evidence" value="ECO:0007669"/>
    <property type="project" value="TreeGrafter"/>
</dbReference>
<dbReference type="PANTHER" id="PTHR45638">
    <property type="entry name" value="CYCLIC NUCLEOTIDE-GATED CATION CHANNEL SUBUNIT A"/>
    <property type="match status" value="1"/>
</dbReference>
<dbReference type="GO" id="GO:0044877">
    <property type="term" value="F:protein-containing complex binding"/>
    <property type="evidence" value="ECO:0007669"/>
    <property type="project" value="TreeGrafter"/>
</dbReference>
<dbReference type="InterPro" id="IPR050866">
    <property type="entry name" value="CNG_cation_channel"/>
</dbReference>
<name>A0A0L0ULK2_9BASI</name>
<accession>A0A0L0ULK2</accession>
<gene>
    <name evidence="2" type="ORF">PSTG_18708</name>
</gene>
<dbReference type="PANTHER" id="PTHR45638:SF1">
    <property type="entry name" value="CYCLIC NUCLEOTIDE-GATED ION CHANNEL SUBUNIT B, ISOFORM A"/>
    <property type="match status" value="1"/>
</dbReference>
<comment type="caution">
    <text evidence="2">The sequence shown here is derived from an EMBL/GenBank/DDBJ whole genome shotgun (WGS) entry which is preliminary data.</text>
</comment>
<keyword evidence="3" id="KW-1185">Reference proteome</keyword>
<proteinExistence type="predicted"/>
<feature type="region of interest" description="Disordered" evidence="1">
    <location>
        <begin position="46"/>
        <end position="66"/>
    </location>
</feature>
<dbReference type="Proteomes" id="UP000054564">
    <property type="component" value="Unassembled WGS sequence"/>
</dbReference>
<evidence type="ECO:0000313" key="3">
    <source>
        <dbReference type="Proteomes" id="UP000054564"/>
    </source>
</evidence>
<dbReference type="STRING" id="1165861.A0A0L0ULK2"/>
<evidence type="ECO:0000256" key="1">
    <source>
        <dbReference type="SAM" id="MobiDB-lite"/>
    </source>
</evidence>
<feature type="compositionally biased region" description="Basic and acidic residues" evidence="1">
    <location>
        <begin position="50"/>
        <end position="66"/>
    </location>
</feature>
<evidence type="ECO:0000313" key="2">
    <source>
        <dbReference type="EMBL" id="KNE87898.1"/>
    </source>
</evidence>
<dbReference type="GO" id="GO:0030553">
    <property type="term" value="F:cGMP binding"/>
    <property type="evidence" value="ECO:0007669"/>
    <property type="project" value="TreeGrafter"/>
</dbReference>